<reference evidence="1 2" key="1">
    <citation type="journal article" date="2011" name="Front. Microbiol.">
        <title>Genomic signatures of strain selection and enhancement in Bacillus atrophaeus var. globigii, a historical biowarfare simulant.</title>
        <authorList>
            <person name="Gibbons H.S."/>
            <person name="Broomall S.M."/>
            <person name="McNew L.A."/>
            <person name="Daligault H."/>
            <person name="Chapman C."/>
            <person name="Bruce D."/>
            <person name="Karavis M."/>
            <person name="Krepps M."/>
            <person name="McGregor P.A."/>
            <person name="Hong C."/>
            <person name="Park K.H."/>
            <person name="Akmal A."/>
            <person name="Feldman A."/>
            <person name="Lin J.S."/>
            <person name="Chang W.E."/>
            <person name="Higgs B.W."/>
            <person name="Demirev P."/>
            <person name="Lindquist J."/>
            <person name="Liem A."/>
            <person name="Fochler E."/>
            <person name="Read T.D."/>
            <person name="Tapia R."/>
            <person name="Johnson S."/>
            <person name="Bishop-Lilly K.A."/>
            <person name="Detter C."/>
            <person name="Han C."/>
            <person name="Sozhamannan S."/>
            <person name="Rosenzweig C.N."/>
            <person name="Skowronski E.W."/>
        </authorList>
    </citation>
    <scope>NUCLEOTIDE SEQUENCE [LARGE SCALE GENOMIC DNA]</scope>
    <source>
        <strain evidence="1 2">Y4G10-17</strain>
    </source>
</reference>
<dbReference type="EMBL" id="PIPO01000007">
    <property type="protein sequence ID" value="RUO29651.1"/>
    <property type="molecule type" value="Genomic_DNA"/>
</dbReference>
<evidence type="ECO:0000313" key="2">
    <source>
        <dbReference type="Proteomes" id="UP000287823"/>
    </source>
</evidence>
<evidence type="ECO:0000313" key="1">
    <source>
        <dbReference type="EMBL" id="RUO29651.1"/>
    </source>
</evidence>
<name>A0A432WC47_9GAMM</name>
<proteinExistence type="predicted"/>
<organism evidence="1 2">
    <name type="scientific">Aliidiomarina soli</name>
    <dbReference type="NCBI Taxonomy" id="1928574"/>
    <lineage>
        <taxon>Bacteria</taxon>
        <taxon>Pseudomonadati</taxon>
        <taxon>Pseudomonadota</taxon>
        <taxon>Gammaproteobacteria</taxon>
        <taxon>Alteromonadales</taxon>
        <taxon>Idiomarinaceae</taxon>
        <taxon>Aliidiomarina</taxon>
    </lineage>
</organism>
<dbReference type="RefSeq" id="WP_126800017.1">
    <property type="nucleotide sequence ID" value="NZ_PIPO01000007.1"/>
</dbReference>
<comment type="caution">
    <text evidence="1">The sequence shown here is derived from an EMBL/GenBank/DDBJ whole genome shotgun (WGS) entry which is preliminary data.</text>
</comment>
<evidence type="ECO:0008006" key="3">
    <source>
        <dbReference type="Google" id="ProtNLM"/>
    </source>
</evidence>
<gene>
    <name evidence="1" type="ORF">CWE14_14435</name>
</gene>
<accession>A0A432WC47</accession>
<sequence length="262" mass="30202">MLQAVEAFQLPPGEAVSIETHEETLFIQRQPQQWVLARVNRDAPACSLQRALCIERNVTMPDQANTWQRWSNAEQESTLRIVPCMADKNLVARPTQPILIPNGRKPYFYVSLPLMYQLYIGNSKRPLIEFFVEKLPLTWFGSNTRRGELCYEIESGLVQSIDELPPAPHRAILEVRVHNRDPEHLSIDKLNLPAQFLPVYRVDGQHYWTCPLTITNEKLTDELSLHYGKSVPCRHEQLQLISEPRMRSEARTILRALEAIIG</sequence>
<dbReference type="Proteomes" id="UP000287823">
    <property type="component" value="Unassembled WGS sequence"/>
</dbReference>
<protein>
    <recommendedName>
        <fullName evidence="3">DUF432 domain-containing protein</fullName>
    </recommendedName>
</protein>
<dbReference type="AlphaFoldDB" id="A0A432WC47"/>
<keyword evidence="2" id="KW-1185">Reference proteome</keyword>